<dbReference type="PROSITE" id="PS50011">
    <property type="entry name" value="PROTEIN_KINASE_DOM"/>
    <property type="match status" value="1"/>
</dbReference>
<dbReference type="GO" id="GO:0035556">
    <property type="term" value="P:intracellular signal transduction"/>
    <property type="evidence" value="ECO:0007669"/>
    <property type="project" value="TreeGrafter"/>
</dbReference>
<keyword evidence="4" id="KW-0723">Serine/threonine-protein kinase</keyword>
<evidence type="ECO:0000256" key="12">
    <source>
        <dbReference type="PROSITE-ProRule" id="PRU10141"/>
    </source>
</evidence>
<dbReference type="InterPro" id="IPR017441">
    <property type="entry name" value="Protein_kinase_ATP_BS"/>
</dbReference>
<evidence type="ECO:0000256" key="3">
    <source>
        <dbReference type="ARBA" id="ARBA00022490"/>
    </source>
</evidence>
<name>A0A9D4N4U4_DREPO</name>
<dbReference type="AlphaFoldDB" id="A0A9D4N4U4"/>
<dbReference type="Pfam" id="PF00069">
    <property type="entry name" value="Pkinase"/>
    <property type="match status" value="1"/>
</dbReference>
<dbReference type="InterPro" id="IPR000719">
    <property type="entry name" value="Prot_kinase_dom"/>
</dbReference>
<dbReference type="GO" id="GO:0005516">
    <property type="term" value="F:calmodulin binding"/>
    <property type="evidence" value="ECO:0007669"/>
    <property type="project" value="UniProtKB-KW"/>
</dbReference>
<dbReference type="GO" id="GO:0005737">
    <property type="term" value="C:cytoplasm"/>
    <property type="evidence" value="ECO:0007669"/>
    <property type="project" value="UniProtKB-SubCell"/>
</dbReference>
<keyword evidence="8 12" id="KW-0067">ATP-binding</keyword>
<evidence type="ECO:0000256" key="9">
    <source>
        <dbReference type="ARBA" id="ARBA00022860"/>
    </source>
</evidence>
<dbReference type="PROSITE" id="PS00108">
    <property type="entry name" value="PROTEIN_KINASE_ST"/>
    <property type="match status" value="1"/>
</dbReference>
<dbReference type="SMART" id="SM00220">
    <property type="entry name" value="S_TKc"/>
    <property type="match status" value="1"/>
</dbReference>
<organism evidence="15 16">
    <name type="scientific">Dreissena polymorpha</name>
    <name type="common">Zebra mussel</name>
    <name type="synonym">Mytilus polymorpha</name>
    <dbReference type="NCBI Taxonomy" id="45954"/>
    <lineage>
        <taxon>Eukaryota</taxon>
        <taxon>Metazoa</taxon>
        <taxon>Spiralia</taxon>
        <taxon>Lophotrochozoa</taxon>
        <taxon>Mollusca</taxon>
        <taxon>Bivalvia</taxon>
        <taxon>Autobranchia</taxon>
        <taxon>Heteroconchia</taxon>
        <taxon>Euheterodonta</taxon>
        <taxon>Imparidentia</taxon>
        <taxon>Neoheterodontei</taxon>
        <taxon>Myida</taxon>
        <taxon>Dreissenoidea</taxon>
        <taxon>Dreissenidae</taxon>
        <taxon>Dreissena</taxon>
    </lineage>
</organism>
<dbReference type="FunFam" id="1.10.510.10:FF:000571">
    <property type="entry name" value="Maternal embryonic leucine zipper kinase"/>
    <property type="match status" value="1"/>
</dbReference>
<proteinExistence type="predicted"/>
<evidence type="ECO:0000256" key="1">
    <source>
        <dbReference type="ARBA" id="ARBA00004496"/>
    </source>
</evidence>
<dbReference type="GO" id="GO:0004683">
    <property type="term" value="F:calcium/calmodulin-dependent protein kinase activity"/>
    <property type="evidence" value="ECO:0007669"/>
    <property type="project" value="UniProtKB-EC"/>
</dbReference>
<keyword evidence="9" id="KW-0112">Calmodulin-binding</keyword>
<dbReference type="FunFam" id="3.30.200.20:FF:000429">
    <property type="entry name" value="Calcium/calmodulin-dependent protein kinase kinase"/>
    <property type="match status" value="1"/>
</dbReference>
<feature type="domain" description="Protein kinase" evidence="14">
    <location>
        <begin position="297"/>
        <end position="571"/>
    </location>
</feature>
<evidence type="ECO:0000256" key="13">
    <source>
        <dbReference type="SAM" id="MobiDB-lite"/>
    </source>
</evidence>
<sequence>MYRAYKAQLRAQSAPIFRNTPFQQSEDLEEMKTKGRLLSAGDSHDTKTFIQEHKISGNEKGLEAETNKENTFEHKLLNRDSGNVILVEDESGQKSDSDSSKTTLAGKPVKYPLHRKSSNITNDSGRSTVSDLGEIENDLQTEIHGNESDGHVCCHSNHFLSIDPHRRESLTVIDSTGHLTLPSPIECVTVRSLPGEDVDYLSDGSPSPQCRHSQCDGHLSPTGSRTPAGSPLHKGHAPKILYSNSEDSKLSHRRLSYPRSPYTSPTTSPRLRRQPTMETRRISVSDSSDGYIQLNQYKLKDEIGKGSYGIVKLAYNEADDAHYAMKILSKKRLRKKAGFFGRPPPTREGRSPVRPPTHPLERVHREIAILKKLDHPNVVRLVEVLDDPEEDNLYMAFELVEKGEVMELPTSQTLPEEKAWSYFRDIILGIEYLHYQKIIHRDIKPSNLLLGDDDHIKIADFGVSNEFTGNDIFLTSTAGTPAFMAPEALKEEKENFGGRALDVWAMGITLYCFLYGRCPFEDDMPLSLHKKILTDPVIFPEKPVISENLKDLILKMLNKDPEKRITLPSIK</sequence>
<protein>
    <recommendedName>
        <fullName evidence="2">calcium/calmodulin-dependent protein kinase</fullName>
        <ecNumber evidence="2">2.7.11.17</ecNumber>
    </recommendedName>
</protein>
<dbReference type="PANTHER" id="PTHR24346">
    <property type="entry name" value="MAP/MICROTUBULE AFFINITY-REGULATING KINASE"/>
    <property type="match status" value="1"/>
</dbReference>
<dbReference type="SUPFAM" id="SSF56112">
    <property type="entry name" value="Protein kinase-like (PK-like)"/>
    <property type="match status" value="1"/>
</dbReference>
<evidence type="ECO:0000256" key="10">
    <source>
        <dbReference type="ARBA" id="ARBA00047307"/>
    </source>
</evidence>
<keyword evidence="7" id="KW-0418">Kinase</keyword>
<feature type="region of interest" description="Disordered" evidence="13">
    <location>
        <begin position="198"/>
        <end position="284"/>
    </location>
</feature>
<dbReference type="GO" id="GO:0005634">
    <property type="term" value="C:nucleus"/>
    <property type="evidence" value="ECO:0007669"/>
    <property type="project" value="UniProtKB-ARBA"/>
</dbReference>
<feature type="compositionally biased region" description="Low complexity" evidence="13">
    <location>
        <begin position="257"/>
        <end position="269"/>
    </location>
</feature>
<dbReference type="Gene3D" id="3.30.200.20">
    <property type="entry name" value="Phosphorylase Kinase, domain 1"/>
    <property type="match status" value="1"/>
</dbReference>
<comment type="caution">
    <text evidence="15">The sequence shown here is derived from an EMBL/GenBank/DDBJ whole genome shotgun (WGS) entry which is preliminary data.</text>
</comment>
<evidence type="ECO:0000313" key="15">
    <source>
        <dbReference type="EMBL" id="KAH3887304.1"/>
    </source>
</evidence>
<reference evidence="15" key="1">
    <citation type="journal article" date="2019" name="bioRxiv">
        <title>The Genome of the Zebra Mussel, Dreissena polymorpha: A Resource for Invasive Species Research.</title>
        <authorList>
            <person name="McCartney M.A."/>
            <person name="Auch B."/>
            <person name="Kono T."/>
            <person name="Mallez S."/>
            <person name="Zhang Y."/>
            <person name="Obille A."/>
            <person name="Becker A."/>
            <person name="Abrahante J.E."/>
            <person name="Garbe J."/>
            <person name="Badalamenti J.P."/>
            <person name="Herman A."/>
            <person name="Mangelson H."/>
            <person name="Liachko I."/>
            <person name="Sullivan S."/>
            <person name="Sone E.D."/>
            <person name="Koren S."/>
            <person name="Silverstein K.A.T."/>
            <person name="Beckman K.B."/>
            <person name="Gohl D.M."/>
        </authorList>
    </citation>
    <scope>NUCLEOTIDE SEQUENCE</scope>
    <source>
        <strain evidence="15">Duluth1</strain>
        <tissue evidence="15">Whole animal</tissue>
    </source>
</reference>
<keyword evidence="3" id="KW-0963">Cytoplasm</keyword>
<keyword evidence="16" id="KW-1185">Reference proteome</keyword>
<reference evidence="15" key="2">
    <citation type="submission" date="2020-11" db="EMBL/GenBank/DDBJ databases">
        <authorList>
            <person name="McCartney M.A."/>
            <person name="Auch B."/>
            <person name="Kono T."/>
            <person name="Mallez S."/>
            <person name="Becker A."/>
            <person name="Gohl D.M."/>
            <person name="Silverstein K.A.T."/>
            <person name="Koren S."/>
            <person name="Bechman K.B."/>
            <person name="Herman A."/>
            <person name="Abrahante J.E."/>
            <person name="Garbe J."/>
        </authorList>
    </citation>
    <scope>NUCLEOTIDE SEQUENCE</scope>
    <source>
        <strain evidence="15">Duluth1</strain>
        <tissue evidence="15">Whole animal</tissue>
    </source>
</reference>
<dbReference type="EC" id="2.7.11.17" evidence="2"/>
<evidence type="ECO:0000256" key="5">
    <source>
        <dbReference type="ARBA" id="ARBA00022679"/>
    </source>
</evidence>
<comment type="catalytic activity">
    <reaction evidence="10">
        <text>L-threonyl-[protein] + ATP = O-phospho-L-threonyl-[protein] + ADP + H(+)</text>
        <dbReference type="Rhea" id="RHEA:46608"/>
        <dbReference type="Rhea" id="RHEA-COMP:11060"/>
        <dbReference type="Rhea" id="RHEA-COMP:11605"/>
        <dbReference type="ChEBI" id="CHEBI:15378"/>
        <dbReference type="ChEBI" id="CHEBI:30013"/>
        <dbReference type="ChEBI" id="CHEBI:30616"/>
        <dbReference type="ChEBI" id="CHEBI:61977"/>
        <dbReference type="ChEBI" id="CHEBI:456216"/>
        <dbReference type="EC" id="2.7.11.17"/>
    </reaction>
</comment>
<evidence type="ECO:0000256" key="7">
    <source>
        <dbReference type="ARBA" id="ARBA00022777"/>
    </source>
</evidence>
<comment type="subcellular location">
    <subcellularLocation>
        <location evidence="1">Cytoplasm</location>
    </subcellularLocation>
</comment>
<evidence type="ECO:0000259" key="14">
    <source>
        <dbReference type="PROSITE" id="PS50011"/>
    </source>
</evidence>
<dbReference type="GO" id="GO:0005524">
    <property type="term" value="F:ATP binding"/>
    <property type="evidence" value="ECO:0007669"/>
    <property type="project" value="UniProtKB-UniRule"/>
</dbReference>
<dbReference type="CDD" id="cd14118">
    <property type="entry name" value="STKc_CAMKK"/>
    <property type="match status" value="1"/>
</dbReference>
<dbReference type="EMBL" id="JAIWYP010000001">
    <property type="protein sequence ID" value="KAH3887304.1"/>
    <property type="molecule type" value="Genomic_DNA"/>
</dbReference>
<dbReference type="InterPro" id="IPR008271">
    <property type="entry name" value="Ser/Thr_kinase_AS"/>
</dbReference>
<evidence type="ECO:0000313" key="16">
    <source>
        <dbReference type="Proteomes" id="UP000828390"/>
    </source>
</evidence>
<evidence type="ECO:0000256" key="11">
    <source>
        <dbReference type="ARBA" id="ARBA00047430"/>
    </source>
</evidence>
<accession>A0A9D4N4U4</accession>
<dbReference type="InterPro" id="IPR011009">
    <property type="entry name" value="Kinase-like_dom_sf"/>
</dbReference>
<gene>
    <name evidence="15" type="ORF">DPMN_011320</name>
</gene>
<dbReference type="PROSITE" id="PS00107">
    <property type="entry name" value="PROTEIN_KINASE_ATP"/>
    <property type="match status" value="1"/>
</dbReference>
<evidence type="ECO:0000256" key="6">
    <source>
        <dbReference type="ARBA" id="ARBA00022741"/>
    </source>
</evidence>
<evidence type="ECO:0000256" key="4">
    <source>
        <dbReference type="ARBA" id="ARBA00022527"/>
    </source>
</evidence>
<comment type="catalytic activity">
    <reaction evidence="11">
        <text>L-seryl-[protein] + ATP = O-phospho-L-seryl-[protein] + ADP + H(+)</text>
        <dbReference type="Rhea" id="RHEA:17989"/>
        <dbReference type="Rhea" id="RHEA-COMP:9863"/>
        <dbReference type="Rhea" id="RHEA-COMP:11604"/>
        <dbReference type="ChEBI" id="CHEBI:15378"/>
        <dbReference type="ChEBI" id="CHEBI:29999"/>
        <dbReference type="ChEBI" id="CHEBI:30616"/>
        <dbReference type="ChEBI" id="CHEBI:83421"/>
        <dbReference type="ChEBI" id="CHEBI:456216"/>
        <dbReference type="EC" id="2.7.11.17"/>
    </reaction>
</comment>
<keyword evidence="5" id="KW-0808">Transferase</keyword>
<feature type="binding site" evidence="12">
    <location>
        <position position="326"/>
    </location>
    <ligand>
        <name>ATP</name>
        <dbReference type="ChEBI" id="CHEBI:30616"/>
    </ligand>
</feature>
<evidence type="ECO:0000256" key="8">
    <source>
        <dbReference type="ARBA" id="ARBA00022840"/>
    </source>
</evidence>
<dbReference type="PANTHER" id="PTHR24346:SF77">
    <property type="entry name" value="SERINE THREONINE PROTEIN KINASE"/>
    <property type="match status" value="1"/>
</dbReference>
<feature type="region of interest" description="Disordered" evidence="13">
    <location>
        <begin position="339"/>
        <end position="358"/>
    </location>
</feature>
<keyword evidence="6 12" id="KW-0547">Nucleotide-binding</keyword>
<dbReference type="Gene3D" id="1.10.510.10">
    <property type="entry name" value="Transferase(Phosphotransferase) domain 1"/>
    <property type="match status" value="1"/>
</dbReference>
<evidence type="ECO:0000256" key="2">
    <source>
        <dbReference type="ARBA" id="ARBA00012434"/>
    </source>
</evidence>
<dbReference type="Proteomes" id="UP000828390">
    <property type="component" value="Unassembled WGS sequence"/>
</dbReference>
<feature type="non-terminal residue" evidence="15">
    <location>
        <position position="571"/>
    </location>
</feature>